<name>A0ABW9XJ38_9BACL</name>
<evidence type="ECO:0008006" key="3">
    <source>
        <dbReference type="Google" id="ProtNLM"/>
    </source>
</evidence>
<dbReference type="EMBL" id="JAAAMV010000001">
    <property type="protein sequence ID" value="NBD22595.1"/>
    <property type="molecule type" value="Genomic_DNA"/>
</dbReference>
<keyword evidence="2" id="KW-1185">Reference proteome</keyword>
<comment type="caution">
    <text evidence="1">The sequence shown here is derived from an EMBL/GenBank/DDBJ whole genome shotgun (WGS) entry which is preliminary data.</text>
</comment>
<dbReference type="Proteomes" id="UP000665561">
    <property type="component" value="Unassembled WGS sequence"/>
</dbReference>
<dbReference type="InterPro" id="IPR043519">
    <property type="entry name" value="NT_sf"/>
</dbReference>
<dbReference type="RefSeq" id="WP_161740577.1">
    <property type="nucleotide sequence ID" value="NZ_JAAAMV010000001.1"/>
</dbReference>
<evidence type="ECO:0000313" key="1">
    <source>
        <dbReference type="EMBL" id="NBD22595.1"/>
    </source>
</evidence>
<proteinExistence type="predicted"/>
<accession>A0ABW9XJ38</accession>
<gene>
    <name evidence="1" type="ORF">GT019_01780</name>
</gene>
<sequence>MKGLAATGIGEPLGRALEVIAGAVSRDRAKWLIGGSTGLLLRGLALPSPPRDLDLYADDEAARTLHAALRPFAVDEQQLSVSPIYRSLLSHYDIHGVQVELVGGFVVAAGRDRYTVEVEEVLEPLRLTVTTGAFEAGVVPLAHELWFNMLRAREDRVSLITTHMRKEPGLHQEALRLIAARNDLSAALQEQVAQLLRIN</sequence>
<dbReference type="SUPFAM" id="SSF81301">
    <property type="entry name" value="Nucleotidyltransferase"/>
    <property type="match status" value="1"/>
</dbReference>
<reference evidence="1 2" key="1">
    <citation type="submission" date="2020-01" db="EMBL/GenBank/DDBJ databases">
        <title>Paenibacillus soybeanensis sp. nov. isolated from the nodules of soybean (Glycine max(L.) Merr).</title>
        <authorList>
            <person name="Wang H."/>
        </authorList>
    </citation>
    <scope>NUCLEOTIDE SEQUENCE [LARGE SCALE GENOMIC DNA]</scope>
    <source>
        <strain evidence="1 2">T1</strain>
    </source>
</reference>
<dbReference type="Gene3D" id="3.30.460.40">
    <property type="match status" value="1"/>
</dbReference>
<evidence type="ECO:0000313" key="2">
    <source>
        <dbReference type="Proteomes" id="UP000665561"/>
    </source>
</evidence>
<organism evidence="1 2">
    <name type="scientific">Paenibacillus glycinis</name>
    <dbReference type="NCBI Taxonomy" id="2697035"/>
    <lineage>
        <taxon>Bacteria</taxon>
        <taxon>Bacillati</taxon>
        <taxon>Bacillota</taxon>
        <taxon>Bacilli</taxon>
        <taxon>Bacillales</taxon>
        <taxon>Paenibacillaceae</taxon>
        <taxon>Paenibacillus</taxon>
    </lineage>
</organism>
<protein>
    <recommendedName>
        <fullName evidence="3">Nucleotidyl transferase AbiEii/AbiGii toxin family protein</fullName>
    </recommendedName>
</protein>